<evidence type="ECO:0000256" key="1">
    <source>
        <dbReference type="SAM" id="SignalP"/>
    </source>
</evidence>
<protein>
    <submittedName>
        <fullName evidence="2">Uncharacterized protein</fullName>
    </submittedName>
</protein>
<dbReference type="RefSeq" id="WP_260796203.1">
    <property type="nucleotide sequence ID" value="NZ_CP093313.1"/>
</dbReference>
<evidence type="ECO:0000313" key="3">
    <source>
        <dbReference type="Proteomes" id="UP001059380"/>
    </source>
</evidence>
<organism evidence="2 3">
    <name type="scientific">Occallatibacter riparius</name>
    <dbReference type="NCBI Taxonomy" id="1002689"/>
    <lineage>
        <taxon>Bacteria</taxon>
        <taxon>Pseudomonadati</taxon>
        <taxon>Acidobacteriota</taxon>
        <taxon>Terriglobia</taxon>
        <taxon>Terriglobales</taxon>
        <taxon>Acidobacteriaceae</taxon>
        <taxon>Occallatibacter</taxon>
    </lineage>
</organism>
<feature type="chain" id="PRO_5039888677" evidence="1">
    <location>
        <begin position="24"/>
        <end position="145"/>
    </location>
</feature>
<name>A0A9J7BYK9_9BACT</name>
<dbReference type="KEGG" id="orp:MOP44_11610"/>
<sequence>MKRLAQFVVLFAAVLMVAQPALGYLSCSLGACSGSTCPAACCGDMPDMPGMIHGASMHSGMSCSSMMEALPANSGCGQPLPSTVVITREALIAGQHTLEDGIPVFVSLPAFTPPVSTRAGSVSLHPAFGDRAPVDRGVLFQVFRI</sequence>
<proteinExistence type="predicted"/>
<reference evidence="2" key="1">
    <citation type="submission" date="2021-04" db="EMBL/GenBank/DDBJ databases">
        <title>Phylogenetic analysis of Acidobacteriaceae.</title>
        <authorList>
            <person name="Qiu L."/>
            <person name="Zhang Q."/>
        </authorList>
    </citation>
    <scope>NUCLEOTIDE SEQUENCE</scope>
    <source>
        <strain evidence="2">DSM 25168</strain>
    </source>
</reference>
<dbReference type="PROSITE" id="PS51257">
    <property type="entry name" value="PROKAR_LIPOPROTEIN"/>
    <property type="match status" value="1"/>
</dbReference>
<dbReference type="AlphaFoldDB" id="A0A9J7BYK9"/>
<accession>A0A9J7BYK9</accession>
<keyword evidence="3" id="KW-1185">Reference proteome</keyword>
<evidence type="ECO:0000313" key="2">
    <source>
        <dbReference type="EMBL" id="UWZ86565.1"/>
    </source>
</evidence>
<dbReference type="Proteomes" id="UP001059380">
    <property type="component" value="Chromosome"/>
</dbReference>
<gene>
    <name evidence="2" type="ORF">MOP44_11610</name>
</gene>
<keyword evidence="1" id="KW-0732">Signal</keyword>
<dbReference type="EMBL" id="CP093313">
    <property type="protein sequence ID" value="UWZ86565.1"/>
    <property type="molecule type" value="Genomic_DNA"/>
</dbReference>
<feature type="signal peptide" evidence="1">
    <location>
        <begin position="1"/>
        <end position="23"/>
    </location>
</feature>